<organism evidence="1 2">
    <name type="scientific">Flaviaesturariibacter amylovorans</name>
    <dbReference type="NCBI Taxonomy" id="1084520"/>
    <lineage>
        <taxon>Bacteria</taxon>
        <taxon>Pseudomonadati</taxon>
        <taxon>Bacteroidota</taxon>
        <taxon>Chitinophagia</taxon>
        <taxon>Chitinophagales</taxon>
        <taxon>Chitinophagaceae</taxon>
        <taxon>Flaviaestuariibacter</taxon>
    </lineage>
</organism>
<evidence type="ECO:0000313" key="2">
    <source>
        <dbReference type="Proteomes" id="UP001501725"/>
    </source>
</evidence>
<accession>A0ABP8GBA3</accession>
<keyword evidence="2" id="KW-1185">Reference proteome</keyword>
<reference evidence="2" key="1">
    <citation type="journal article" date="2019" name="Int. J. Syst. Evol. Microbiol.">
        <title>The Global Catalogue of Microorganisms (GCM) 10K type strain sequencing project: providing services to taxonomists for standard genome sequencing and annotation.</title>
        <authorList>
            <consortium name="The Broad Institute Genomics Platform"/>
            <consortium name="The Broad Institute Genome Sequencing Center for Infectious Disease"/>
            <person name="Wu L."/>
            <person name="Ma J."/>
        </authorList>
    </citation>
    <scope>NUCLEOTIDE SEQUENCE [LARGE SCALE GENOMIC DNA]</scope>
    <source>
        <strain evidence="2">JCM 17919</strain>
    </source>
</reference>
<dbReference type="Proteomes" id="UP001501725">
    <property type="component" value="Unassembled WGS sequence"/>
</dbReference>
<comment type="caution">
    <text evidence="1">The sequence shown here is derived from an EMBL/GenBank/DDBJ whole genome shotgun (WGS) entry which is preliminary data.</text>
</comment>
<proteinExistence type="predicted"/>
<dbReference type="RefSeq" id="WP_345253357.1">
    <property type="nucleotide sequence ID" value="NZ_BAABGY010000002.1"/>
</dbReference>
<name>A0ABP8GBA3_9BACT</name>
<dbReference type="EMBL" id="BAABGY010000002">
    <property type="protein sequence ID" value="GAA4321075.1"/>
    <property type="molecule type" value="Genomic_DNA"/>
</dbReference>
<evidence type="ECO:0000313" key="1">
    <source>
        <dbReference type="EMBL" id="GAA4321075.1"/>
    </source>
</evidence>
<protein>
    <submittedName>
        <fullName evidence="1">Uncharacterized protein</fullName>
    </submittedName>
</protein>
<sequence length="258" mass="30024">MENEIIQQRAYFIWKEDMLSSVMTLLETSSLQFSEFYYGGEDHPIDHLPTIVKIAGNRQHFSMVLEDVVSDRSRMTISKRNRVFSIFISSDWTSFEKYSIFYDEVIKSFDSLFICGNVYDYSFAKTQNETDVSNYELLIGKLPENTIYDNGVPFYIDISSNPGQEVELDAILLSATWKFYCDESFLDFLGIDTSSQSTSRWQKRQLTDTIVMFQLYSNPFLSNDHLDELMGFKRFLNIPQVANTHADSFGLWLSSRQI</sequence>
<gene>
    <name evidence="1" type="ORF">GCM10023184_06610</name>
</gene>